<dbReference type="EMBL" id="JAGGLD010000006">
    <property type="protein sequence ID" value="MBP2002053.1"/>
    <property type="molecule type" value="Genomic_DNA"/>
</dbReference>
<evidence type="ECO:0000313" key="5">
    <source>
        <dbReference type="Proteomes" id="UP001519288"/>
    </source>
</evidence>
<dbReference type="Proteomes" id="UP001519288">
    <property type="component" value="Unassembled WGS sequence"/>
</dbReference>
<dbReference type="InterPro" id="IPR036249">
    <property type="entry name" value="Thioredoxin-like_sf"/>
</dbReference>
<dbReference type="SUPFAM" id="SSF52833">
    <property type="entry name" value="Thioredoxin-like"/>
    <property type="match status" value="1"/>
</dbReference>
<evidence type="ECO:0000256" key="1">
    <source>
        <dbReference type="ARBA" id="ARBA00010996"/>
    </source>
</evidence>
<protein>
    <submittedName>
        <fullName evidence="4">Protein SCO1/2</fullName>
    </submittedName>
</protein>
<comment type="similarity">
    <text evidence="1">Belongs to the SCO1/2 family.</text>
</comment>
<dbReference type="PANTHER" id="PTHR12151:SF25">
    <property type="entry name" value="LINALOOL DEHYDRATASE_ISOMERASE DOMAIN-CONTAINING PROTEIN"/>
    <property type="match status" value="1"/>
</dbReference>
<comment type="caution">
    <text evidence="4">The sequence shown here is derived from an EMBL/GenBank/DDBJ whole genome shotgun (WGS) entry which is preliminary data.</text>
</comment>
<dbReference type="CDD" id="cd02968">
    <property type="entry name" value="SCO"/>
    <property type="match status" value="1"/>
</dbReference>
<dbReference type="InterPro" id="IPR013766">
    <property type="entry name" value="Thioredoxin_domain"/>
</dbReference>
<dbReference type="Pfam" id="PF02630">
    <property type="entry name" value="SCO1-SenC"/>
    <property type="match status" value="1"/>
</dbReference>
<dbReference type="PANTHER" id="PTHR12151">
    <property type="entry name" value="ELECTRON TRANSPORT PROTIN SCO1/SENC FAMILY MEMBER"/>
    <property type="match status" value="1"/>
</dbReference>
<proteinExistence type="inferred from homology"/>
<sequence length="199" mass="22953">MYILKKYKLTWILLAVCLVLASYLLINTYTKPKIPTIRPVQNFSLTNWDGKNVTLENTNGKVRLFYFFFSSCTDVCPLATFKLSQVQDQLKKEGVFGKDASFISISFDPTRDTPTELKKFGTKFRADFNSWYFLRGDEKKIQDLAMNSFQIFINKDNKGNFIHADLIALVDKDGNYRKYYQDSVTAEDIAADVSRLAKE</sequence>
<dbReference type="InterPro" id="IPR003782">
    <property type="entry name" value="SCO1/SenC"/>
</dbReference>
<evidence type="ECO:0000256" key="2">
    <source>
        <dbReference type="ARBA" id="ARBA00023008"/>
    </source>
</evidence>
<evidence type="ECO:0000259" key="3">
    <source>
        <dbReference type="PROSITE" id="PS51352"/>
    </source>
</evidence>
<organism evidence="4 5">
    <name type="scientific">Paenibacillus shirakamiensis</name>
    <dbReference type="NCBI Taxonomy" id="1265935"/>
    <lineage>
        <taxon>Bacteria</taxon>
        <taxon>Bacillati</taxon>
        <taxon>Bacillota</taxon>
        <taxon>Bacilli</taxon>
        <taxon>Bacillales</taxon>
        <taxon>Paenibacillaceae</taxon>
        <taxon>Paenibacillus</taxon>
    </lineage>
</organism>
<feature type="domain" description="Thioredoxin" evidence="3">
    <location>
        <begin position="34"/>
        <end position="198"/>
    </location>
</feature>
<reference evidence="4 5" key="1">
    <citation type="submission" date="2021-03" db="EMBL/GenBank/DDBJ databases">
        <title>Genomic Encyclopedia of Type Strains, Phase IV (KMG-IV): sequencing the most valuable type-strain genomes for metagenomic binning, comparative biology and taxonomic classification.</title>
        <authorList>
            <person name="Goeker M."/>
        </authorList>
    </citation>
    <scope>NUCLEOTIDE SEQUENCE [LARGE SCALE GENOMIC DNA]</scope>
    <source>
        <strain evidence="4 5">DSM 26806</strain>
    </source>
</reference>
<dbReference type="RefSeq" id="WP_209864459.1">
    <property type="nucleotide sequence ID" value="NZ_JAGGLD010000006.1"/>
</dbReference>
<name>A0ABS4JK37_9BACL</name>
<dbReference type="PROSITE" id="PS51352">
    <property type="entry name" value="THIOREDOXIN_2"/>
    <property type="match status" value="1"/>
</dbReference>
<keyword evidence="5" id="KW-1185">Reference proteome</keyword>
<evidence type="ECO:0000313" key="4">
    <source>
        <dbReference type="EMBL" id="MBP2002053.1"/>
    </source>
</evidence>
<gene>
    <name evidence="4" type="ORF">J2Z69_003110</name>
</gene>
<keyword evidence="2" id="KW-0186">Copper</keyword>
<dbReference type="Gene3D" id="3.40.30.10">
    <property type="entry name" value="Glutaredoxin"/>
    <property type="match status" value="1"/>
</dbReference>
<accession>A0ABS4JK37</accession>